<dbReference type="InterPro" id="IPR013785">
    <property type="entry name" value="Aldolase_TIM"/>
</dbReference>
<comment type="caution">
    <text evidence="7">The sequence shown here is derived from an EMBL/GenBank/DDBJ whole genome shotgun (WGS) entry which is preliminary data.</text>
</comment>
<feature type="domain" description="Radical SAM core" evidence="6">
    <location>
        <begin position="49"/>
        <end position="294"/>
    </location>
</feature>
<keyword evidence="2" id="KW-0949">S-adenosyl-L-methionine</keyword>
<protein>
    <recommendedName>
        <fullName evidence="6">Radical SAM core domain-containing protein</fullName>
    </recommendedName>
</protein>
<sequence>MTERIREKLQILADAAKYDVSCSSSGSQRKNKDKGLGNTGSGICHSYTEDGRCVSLLKILFSNVCIFDCSYCVSRRSNDVKRAAFTVQEVVDLTINFYRRNYIEGLFLSSGIFKSADYTMERMLQVVKKLRLEENFNGYIHLKTIPGASQEIIHEAGLYVDRMSINLEMPTEEGLKKFAPEKTHGEVQKDLGIVRDRLIQFKDERKIIKSVPKFVPAGQTTQMVVGAHNETDQDIILMADHHYKEFKLKRVYFSGYIPINDQEKALPVVGSAPPLLRENRLYQSDWLMRFYGFEATEIVNEKHPNLDLDIDPKLSWALRHPEQFPVDINRAEYRMILRVPGIGVRSAKKIIQARRFGKIHIDQIKKMGIAYNRAVHFIRCADTPAFVKDQSPSQIRHQILQTGQSKYTQQLSPQLALLF</sequence>
<keyword evidence="5" id="KW-0411">Iron-sulfur</keyword>
<evidence type="ECO:0000259" key="6">
    <source>
        <dbReference type="PROSITE" id="PS51918"/>
    </source>
</evidence>
<dbReference type="EMBL" id="APQG01000015">
    <property type="protein sequence ID" value="ENW00056.1"/>
    <property type="molecule type" value="Genomic_DNA"/>
</dbReference>
<dbReference type="SUPFAM" id="SSF47781">
    <property type="entry name" value="RuvA domain 2-like"/>
    <property type="match status" value="1"/>
</dbReference>
<evidence type="ECO:0000256" key="4">
    <source>
        <dbReference type="ARBA" id="ARBA00023004"/>
    </source>
</evidence>
<proteinExistence type="predicted"/>
<dbReference type="GO" id="GO:0003824">
    <property type="term" value="F:catalytic activity"/>
    <property type="evidence" value="ECO:0007669"/>
    <property type="project" value="InterPro"/>
</dbReference>
<evidence type="ECO:0000313" key="8">
    <source>
        <dbReference type="Proteomes" id="UP000013251"/>
    </source>
</evidence>
<keyword evidence="4" id="KW-0408">Iron</keyword>
<keyword evidence="8" id="KW-1185">Reference proteome</keyword>
<evidence type="ECO:0000256" key="2">
    <source>
        <dbReference type="ARBA" id="ARBA00022691"/>
    </source>
</evidence>
<name>N9F588_ACIBZ</name>
<dbReference type="InterPro" id="IPR023874">
    <property type="entry name" value="DNA_rSAM_put"/>
</dbReference>
<dbReference type="RefSeq" id="WP_005029443.1">
    <property type="nucleotide sequence ID" value="NZ_KB849755.1"/>
</dbReference>
<dbReference type="SUPFAM" id="SSF102114">
    <property type="entry name" value="Radical SAM enzymes"/>
    <property type="match status" value="1"/>
</dbReference>
<gene>
    <name evidence="7" type="ORF">F938_00699</name>
</gene>
<dbReference type="Gene3D" id="1.10.150.320">
    <property type="entry name" value="Photosystem II 12 kDa extrinsic protein"/>
    <property type="match status" value="1"/>
</dbReference>
<dbReference type="SFLD" id="SFLDG01102">
    <property type="entry name" value="Uncharacterised_Radical_SAM_Su"/>
    <property type="match status" value="1"/>
</dbReference>
<dbReference type="Gene3D" id="3.20.20.70">
    <property type="entry name" value="Aldolase class I"/>
    <property type="match status" value="1"/>
</dbReference>
<dbReference type="InterPro" id="IPR006638">
    <property type="entry name" value="Elp3/MiaA/NifB-like_rSAM"/>
</dbReference>
<keyword evidence="3" id="KW-0479">Metal-binding</keyword>
<dbReference type="PROSITE" id="PS51918">
    <property type="entry name" value="RADICAL_SAM"/>
    <property type="match status" value="1"/>
</dbReference>
<dbReference type="OrthoDB" id="9801154at2"/>
<dbReference type="InterPro" id="IPR010994">
    <property type="entry name" value="RuvA_2-like"/>
</dbReference>
<evidence type="ECO:0000256" key="5">
    <source>
        <dbReference type="ARBA" id="ARBA00023014"/>
    </source>
</evidence>
<dbReference type="InterPro" id="IPR058240">
    <property type="entry name" value="rSAM_sf"/>
</dbReference>
<dbReference type="Proteomes" id="UP000013251">
    <property type="component" value="Unassembled WGS sequence"/>
</dbReference>
<dbReference type="GO" id="GO:0046872">
    <property type="term" value="F:metal ion binding"/>
    <property type="evidence" value="ECO:0007669"/>
    <property type="project" value="UniProtKB-KW"/>
</dbReference>
<dbReference type="SFLD" id="SFLDS00029">
    <property type="entry name" value="Radical_SAM"/>
    <property type="match status" value="1"/>
</dbReference>
<dbReference type="InterPro" id="IPR051675">
    <property type="entry name" value="Endo/Exo/Phosphatase_dom_1"/>
</dbReference>
<dbReference type="NCBIfam" id="TIGR03916">
    <property type="entry name" value="rSAM_link_UDG"/>
    <property type="match status" value="1"/>
</dbReference>
<evidence type="ECO:0000313" key="7">
    <source>
        <dbReference type="EMBL" id="ENW00056.1"/>
    </source>
</evidence>
<reference evidence="7 8" key="1">
    <citation type="submission" date="2013-02" db="EMBL/GenBank/DDBJ databases">
        <title>The Genome Sequence of Acinetobacter bereziniae CIP 70.12.</title>
        <authorList>
            <consortium name="The Broad Institute Genome Sequencing Platform"/>
            <consortium name="The Broad Institute Genome Sequencing Center for Infectious Disease"/>
            <person name="Cerqueira G."/>
            <person name="Feldgarden M."/>
            <person name="Courvalin P."/>
            <person name="Perichon B."/>
            <person name="Grillot-Courvalin C."/>
            <person name="Clermont D."/>
            <person name="Rocha E."/>
            <person name="Yoon E.-J."/>
            <person name="Nemec A."/>
            <person name="Walker B."/>
            <person name="Young S.K."/>
            <person name="Zeng Q."/>
            <person name="Gargeya S."/>
            <person name="Fitzgerald M."/>
            <person name="Haas B."/>
            <person name="Abouelleil A."/>
            <person name="Alvarado L."/>
            <person name="Arachchi H.M."/>
            <person name="Berlin A.M."/>
            <person name="Chapman S.B."/>
            <person name="Dewar J."/>
            <person name="Goldberg J."/>
            <person name="Griggs A."/>
            <person name="Gujja S."/>
            <person name="Hansen M."/>
            <person name="Howarth C."/>
            <person name="Imamovic A."/>
            <person name="Larimer J."/>
            <person name="McCowan C."/>
            <person name="Murphy C."/>
            <person name="Neiman D."/>
            <person name="Pearson M."/>
            <person name="Priest M."/>
            <person name="Roberts A."/>
            <person name="Saif S."/>
            <person name="Shea T."/>
            <person name="Sisk P."/>
            <person name="Sykes S."/>
            <person name="Wortman J."/>
            <person name="Nusbaum C."/>
            <person name="Birren B."/>
        </authorList>
    </citation>
    <scope>NUCLEOTIDE SEQUENCE [LARGE SCALE GENOMIC DNA]</scope>
    <source>
        <strain evidence="7 8">CIP 70.12</strain>
    </source>
</reference>
<accession>N9F588</accession>
<comment type="cofactor">
    <cofactor evidence="1">
        <name>[4Fe-4S] cluster</name>
        <dbReference type="ChEBI" id="CHEBI:49883"/>
    </cofactor>
</comment>
<dbReference type="Pfam" id="PF04055">
    <property type="entry name" value="Radical_SAM"/>
    <property type="match status" value="1"/>
</dbReference>
<dbReference type="PATRIC" id="fig|1217650.3.peg.667"/>
<dbReference type="InterPro" id="IPR007197">
    <property type="entry name" value="rSAM"/>
</dbReference>
<dbReference type="AlphaFoldDB" id="N9F588"/>
<dbReference type="PANTHER" id="PTHR21180:SF9">
    <property type="entry name" value="TYPE II SECRETION SYSTEM PROTEIN K"/>
    <property type="match status" value="1"/>
</dbReference>
<dbReference type="HOGENOM" id="CLU_033784_0_0_6"/>
<dbReference type="GeneID" id="69462245"/>
<dbReference type="GO" id="GO:0051536">
    <property type="term" value="F:iron-sulfur cluster binding"/>
    <property type="evidence" value="ECO:0007669"/>
    <property type="project" value="UniProtKB-KW"/>
</dbReference>
<dbReference type="SMART" id="SM00729">
    <property type="entry name" value="Elp3"/>
    <property type="match status" value="1"/>
</dbReference>
<evidence type="ECO:0000256" key="1">
    <source>
        <dbReference type="ARBA" id="ARBA00001966"/>
    </source>
</evidence>
<dbReference type="CDD" id="cd01335">
    <property type="entry name" value="Radical_SAM"/>
    <property type="match status" value="1"/>
</dbReference>
<evidence type="ECO:0000256" key="3">
    <source>
        <dbReference type="ARBA" id="ARBA00022723"/>
    </source>
</evidence>
<organism evidence="7 8">
    <name type="scientific">Acinetobacter bereziniae LMG 1003 = CIP 70.12</name>
    <dbReference type="NCBI Taxonomy" id="981324"/>
    <lineage>
        <taxon>Bacteria</taxon>
        <taxon>Pseudomonadati</taxon>
        <taxon>Pseudomonadota</taxon>
        <taxon>Gammaproteobacteria</taxon>
        <taxon>Moraxellales</taxon>
        <taxon>Moraxellaceae</taxon>
        <taxon>Acinetobacter</taxon>
    </lineage>
</organism>
<dbReference type="PANTHER" id="PTHR21180">
    <property type="entry name" value="ENDONUCLEASE/EXONUCLEASE/PHOSPHATASE FAMILY DOMAIN-CONTAINING PROTEIN 1"/>
    <property type="match status" value="1"/>
</dbReference>